<keyword evidence="3" id="KW-0539">Nucleus</keyword>
<dbReference type="InterPro" id="IPR034577">
    <property type="entry name" value="NIMIN-2"/>
</dbReference>
<feature type="compositionally biased region" description="Basic and acidic residues" evidence="4">
    <location>
        <begin position="1"/>
        <end position="26"/>
    </location>
</feature>
<evidence type="ECO:0000313" key="6">
    <source>
        <dbReference type="Proteomes" id="UP000734854"/>
    </source>
</evidence>
<dbReference type="AlphaFoldDB" id="A0A8J5LWE9"/>
<protein>
    <submittedName>
        <fullName evidence="5">Uncharacterized protein</fullName>
    </submittedName>
</protein>
<dbReference type="PANTHER" id="PTHR35735:SF8">
    <property type="entry name" value="PROTEIN NIM1-INTERACTING 2"/>
    <property type="match status" value="1"/>
</dbReference>
<reference evidence="5 6" key="1">
    <citation type="submission" date="2020-08" db="EMBL/GenBank/DDBJ databases">
        <title>Plant Genome Project.</title>
        <authorList>
            <person name="Zhang R.-G."/>
        </authorList>
    </citation>
    <scope>NUCLEOTIDE SEQUENCE [LARGE SCALE GENOMIC DNA]</scope>
    <source>
        <tissue evidence="5">Rhizome</tissue>
    </source>
</reference>
<dbReference type="EMBL" id="JACMSC010000001">
    <property type="protein sequence ID" value="KAG6537993.1"/>
    <property type="molecule type" value="Genomic_DNA"/>
</dbReference>
<comment type="caution">
    <text evidence="5">The sequence shown here is derived from an EMBL/GenBank/DDBJ whole genome shotgun (WGS) entry which is preliminary data.</text>
</comment>
<feature type="region of interest" description="Disordered" evidence="4">
    <location>
        <begin position="78"/>
        <end position="125"/>
    </location>
</feature>
<evidence type="ECO:0000256" key="2">
    <source>
        <dbReference type="ARBA" id="ARBA00009937"/>
    </source>
</evidence>
<dbReference type="InterPro" id="IPR031425">
    <property type="entry name" value="NPR1/NH1-interacting"/>
</dbReference>
<proteinExistence type="inferred from homology"/>
<comment type="similarity">
    <text evidence="2">Belongs to the NPR1-interactor family.</text>
</comment>
<evidence type="ECO:0000256" key="1">
    <source>
        <dbReference type="ARBA" id="ARBA00004123"/>
    </source>
</evidence>
<dbReference type="PANTHER" id="PTHR35735">
    <property type="entry name" value="PROTEIN NIM1-INTERACTING 2"/>
    <property type="match status" value="1"/>
</dbReference>
<evidence type="ECO:0000313" key="5">
    <source>
        <dbReference type="EMBL" id="KAG6537993.1"/>
    </source>
</evidence>
<keyword evidence="6" id="KW-1185">Reference proteome</keyword>
<evidence type="ECO:0000256" key="4">
    <source>
        <dbReference type="SAM" id="MobiDB-lite"/>
    </source>
</evidence>
<comment type="subcellular location">
    <subcellularLocation>
        <location evidence="1">Nucleus</location>
    </subcellularLocation>
</comment>
<dbReference type="GO" id="GO:0005634">
    <property type="term" value="C:nucleus"/>
    <property type="evidence" value="ECO:0007669"/>
    <property type="project" value="UniProtKB-SubCell"/>
</dbReference>
<evidence type="ECO:0000256" key="3">
    <source>
        <dbReference type="ARBA" id="ARBA00023242"/>
    </source>
</evidence>
<dbReference type="Pfam" id="PF15699">
    <property type="entry name" value="NPR1_interact"/>
    <property type="match status" value="1"/>
</dbReference>
<gene>
    <name evidence="5" type="ORF">ZIOFF_003096</name>
</gene>
<dbReference type="GO" id="GO:0010112">
    <property type="term" value="P:regulation of systemic acquired resistance"/>
    <property type="evidence" value="ECO:0007669"/>
    <property type="project" value="InterPro"/>
</dbReference>
<sequence>MERSDKKRRGVQDGEGRLPSRPRPDEVVPPAANDAEVEEFFTILGRMRDVSRRLSARQRAEVAVDGSARWNPEFSLEDFTEPGAAKGDSSSSPSVLAAKERAAESVAPQHLDLNVEPGPEGEGSN</sequence>
<name>A0A8J5LWE9_ZINOF</name>
<feature type="region of interest" description="Disordered" evidence="4">
    <location>
        <begin position="1"/>
        <end position="33"/>
    </location>
</feature>
<accession>A0A8J5LWE9</accession>
<organism evidence="5 6">
    <name type="scientific">Zingiber officinale</name>
    <name type="common">Ginger</name>
    <name type="synonym">Amomum zingiber</name>
    <dbReference type="NCBI Taxonomy" id="94328"/>
    <lineage>
        <taxon>Eukaryota</taxon>
        <taxon>Viridiplantae</taxon>
        <taxon>Streptophyta</taxon>
        <taxon>Embryophyta</taxon>
        <taxon>Tracheophyta</taxon>
        <taxon>Spermatophyta</taxon>
        <taxon>Magnoliopsida</taxon>
        <taxon>Liliopsida</taxon>
        <taxon>Zingiberales</taxon>
        <taxon>Zingiberaceae</taxon>
        <taxon>Zingiber</taxon>
    </lineage>
</organism>
<dbReference type="Proteomes" id="UP000734854">
    <property type="component" value="Unassembled WGS sequence"/>
</dbReference>